<organism evidence="2 3">
    <name type="scientific">Austropuccinia psidii MF-1</name>
    <dbReference type="NCBI Taxonomy" id="1389203"/>
    <lineage>
        <taxon>Eukaryota</taxon>
        <taxon>Fungi</taxon>
        <taxon>Dikarya</taxon>
        <taxon>Basidiomycota</taxon>
        <taxon>Pucciniomycotina</taxon>
        <taxon>Pucciniomycetes</taxon>
        <taxon>Pucciniales</taxon>
        <taxon>Sphaerophragmiaceae</taxon>
        <taxon>Austropuccinia</taxon>
    </lineage>
</organism>
<dbReference type="EMBL" id="AVOT02048316">
    <property type="protein sequence ID" value="MBW0543550.1"/>
    <property type="molecule type" value="Genomic_DNA"/>
</dbReference>
<protein>
    <submittedName>
        <fullName evidence="2">Uncharacterized protein</fullName>
    </submittedName>
</protein>
<name>A0A9Q3ILI3_9BASI</name>
<dbReference type="Proteomes" id="UP000765509">
    <property type="component" value="Unassembled WGS sequence"/>
</dbReference>
<keyword evidence="3" id="KW-1185">Reference proteome</keyword>
<evidence type="ECO:0000313" key="3">
    <source>
        <dbReference type="Proteomes" id="UP000765509"/>
    </source>
</evidence>
<accession>A0A9Q3ILI3</accession>
<feature type="region of interest" description="Disordered" evidence="1">
    <location>
        <begin position="20"/>
        <end position="71"/>
    </location>
</feature>
<evidence type="ECO:0000256" key="1">
    <source>
        <dbReference type="SAM" id="MobiDB-lite"/>
    </source>
</evidence>
<comment type="caution">
    <text evidence="2">The sequence shown here is derived from an EMBL/GenBank/DDBJ whole genome shotgun (WGS) entry which is preliminary data.</text>
</comment>
<gene>
    <name evidence="2" type="ORF">O181_083265</name>
</gene>
<reference evidence="2" key="1">
    <citation type="submission" date="2021-03" db="EMBL/GenBank/DDBJ databases">
        <title>Draft genome sequence of rust myrtle Austropuccinia psidii MF-1, a brazilian biotype.</title>
        <authorList>
            <person name="Quecine M.C."/>
            <person name="Pachon D.M.R."/>
            <person name="Bonatelli M.L."/>
            <person name="Correr F.H."/>
            <person name="Franceschini L.M."/>
            <person name="Leite T.F."/>
            <person name="Margarido G.R.A."/>
            <person name="Almeida C.A."/>
            <person name="Ferrarezi J.A."/>
            <person name="Labate C.A."/>
        </authorList>
    </citation>
    <scope>NUCLEOTIDE SEQUENCE</scope>
    <source>
        <strain evidence="2">MF-1</strain>
    </source>
</reference>
<sequence length="81" mass="8911">MANRDGSNWLDWARFGPQAPWDSPMGAGKPAIPSKFSSSPYSPGPLKVVLESPGKPPTPPEKELDLLRPPPLHHLYQDLLQ</sequence>
<proteinExistence type="predicted"/>
<dbReference type="AlphaFoldDB" id="A0A9Q3ILI3"/>
<evidence type="ECO:0000313" key="2">
    <source>
        <dbReference type="EMBL" id="MBW0543550.1"/>
    </source>
</evidence>